<sequence length="133" mass="14274">MHGSSAITWHLLASLLIFTSAKETVQPHRGQSNGAFRRSSSICKITTRAPCADEVETTEPVDTPAWRSRTSNPLFSGRPSQTPEPKPPDVWLSATCMDSAAALFTPGNARSVFITHSADSALHATTWPNGQGV</sequence>
<evidence type="ECO:0008006" key="5">
    <source>
        <dbReference type="Google" id="ProtNLM"/>
    </source>
</evidence>
<evidence type="ECO:0000313" key="3">
    <source>
        <dbReference type="EMBL" id="CAB1413330.1"/>
    </source>
</evidence>
<feature type="signal peptide" evidence="2">
    <location>
        <begin position="1"/>
        <end position="21"/>
    </location>
</feature>
<evidence type="ECO:0000256" key="2">
    <source>
        <dbReference type="SAM" id="SignalP"/>
    </source>
</evidence>
<organism evidence="3 4">
    <name type="scientific">Pleuronectes platessa</name>
    <name type="common">European plaice</name>
    <dbReference type="NCBI Taxonomy" id="8262"/>
    <lineage>
        <taxon>Eukaryota</taxon>
        <taxon>Metazoa</taxon>
        <taxon>Chordata</taxon>
        <taxon>Craniata</taxon>
        <taxon>Vertebrata</taxon>
        <taxon>Euteleostomi</taxon>
        <taxon>Actinopterygii</taxon>
        <taxon>Neopterygii</taxon>
        <taxon>Teleostei</taxon>
        <taxon>Neoteleostei</taxon>
        <taxon>Acanthomorphata</taxon>
        <taxon>Carangaria</taxon>
        <taxon>Pleuronectiformes</taxon>
        <taxon>Pleuronectoidei</taxon>
        <taxon>Pleuronectidae</taxon>
        <taxon>Pleuronectes</taxon>
    </lineage>
</organism>
<name>A0A9N7TI06_PLEPL</name>
<comment type="caution">
    <text evidence="3">The sequence shown here is derived from an EMBL/GenBank/DDBJ whole genome shotgun (WGS) entry which is preliminary data.</text>
</comment>
<keyword evidence="4" id="KW-1185">Reference proteome</keyword>
<feature type="compositionally biased region" description="Polar residues" evidence="1">
    <location>
        <begin position="68"/>
        <end position="83"/>
    </location>
</feature>
<accession>A0A9N7TI06</accession>
<keyword evidence="2" id="KW-0732">Signal</keyword>
<protein>
    <recommendedName>
        <fullName evidence="5">Secreted protein</fullName>
    </recommendedName>
</protein>
<dbReference type="AlphaFoldDB" id="A0A9N7TI06"/>
<gene>
    <name evidence="3" type="ORF">PLEPLA_LOCUS1030</name>
</gene>
<feature type="chain" id="PRO_5040441210" description="Secreted protein" evidence="2">
    <location>
        <begin position="22"/>
        <end position="133"/>
    </location>
</feature>
<evidence type="ECO:0000313" key="4">
    <source>
        <dbReference type="Proteomes" id="UP001153269"/>
    </source>
</evidence>
<dbReference type="Proteomes" id="UP001153269">
    <property type="component" value="Unassembled WGS sequence"/>
</dbReference>
<evidence type="ECO:0000256" key="1">
    <source>
        <dbReference type="SAM" id="MobiDB-lite"/>
    </source>
</evidence>
<dbReference type="EMBL" id="CADEAL010000050">
    <property type="protein sequence ID" value="CAB1413330.1"/>
    <property type="molecule type" value="Genomic_DNA"/>
</dbReference>
<proteinExistence type="predicted"/>
<reference evidence="3" key="1">
    <citation type="submission" date="2020-03" db="EMBL/GenBank/DDBJ databases">
        <authorList>
            <person name="Weist P."/>
        </authorList>
    </citation>
    <scope>NUCLEOTIDE SEQUENCE</scope>
</reference>
<feature type="region of interest" description="Disordered" evidence="1">
    <location>
        <begin position="52"/>
        <end position="88"/>
    </location>
</feature>